<organism evidence="2 3">
    <name type="scientific">Skermanella cutis</name>
    <dbReference type="NCBI Taxonomy" id="2775420"/>
    <lineage>
        <taxon>Bacteria</taxon>
        <taxon>Pseudomonadati</taxon>
        <taxon>Pseudomonadota</taxon>
        <taxon>Alphaproteobacteria</taxon>
        <taxon>Rhodospirillales</taxon>
        <taxon>Azospirillaceae</taxon>
        <taxon>Skermanella</taxon>
    </lineage>
</organism>
<keyword evidence="2" id="KW-0614">Plasmid</keyword>
<evidence type="ECO:0000313" key="3">
    <source>
        <dbReference type="Proteomes" id="UP000595197"/>
    </source>
</evidence>
<accession>A0ABX7BGL7</accession>
<proteinExistence type="predicted"/>
<sequence>MDLIKIFVHLPVSQSLRGNLEKGLAHWQENYLSGKHPERTPYAYHLAEDQGCAVSFSVHPEESGASSLVRRIGTRLLGFDLIHAWRNSARMMNADVIWTHTEREHLAILFMRAFGRKTQPKIIAQSVWLWDLWNDLPGWRRALYRYIMRHADLLTTLSPVNARIASQAVPGVPVSVVHYGISRNVPAPPPTLEAAARTARYPLRVVAVGNDVDRDWETLISAFGSIPDYQVDILTPRVKLVSALATGHDNIFVSRADAAGVINAYQTADVVVVPLRRNNHASGITVMIEAALAGTPMIASDTGGLEDYFPAGSAFYVPPGDPDALRVAVRELSNSPALANGLVARASERVRTLDLSARGYVNRHVILSRQILASKEAVATHAWDGESSGARS</sequence>
<keyword evidence="3" id="KW-1185">Reference proteome</keyword>
<name>A0ABX7BGL7_9PROT</name>
<dbReference type="SUPFAM" id="SSF53756">
    <property type="entry name" value="UDP-Glycosyltransferase/glycogen phosphorylase"/>
    <property type="match status" value="1"/>
</dbReference>
<dbReference type="PANTHER" id="PTHR12526">
    <property type="entry name" value="GLYCOSYLTRANSFERASE"/>
    <property type="match status" value="1"/>
</dbReference>
<dbReference type="Gene3D" id="3.40.50.2000">
    <property type="entry name" value="Glycogen Phosphorylase B"/>
    <property type="match status" value="2"/>
</dbReference>
<dbReference type="EMBL" id="CP067421">
    <property type="protein sequence ID" value="QQP92745.1"/>
    <property type="molecule type" value="Genomic_DNA"/>
</dbReference>
<dbReference type="Proteomes" id="UP000595197">
    <property type="component" value="Plasmid pTT6-1"/>
</dbReference>
<dbReference type="InterPro" id="IPR001296">
    <property type="entry name" value="Glyco_trans_1"/>
</dbReference>
<evidence type="ECO:0000313" key="2">
    <source>
        <dbReference type="EMBL" id="QQP92745.1"/>
    </source>
</evidence>
<gene>
    <name evidence="2" type="ORF">IGS68_30250</name>
</gene>
<dbReference type="CDD" id="cd03801">
    <property type="entry name" value="GT4_PimA-like"/>
    <property type="match status" value="1"/>
</dbReference>
<reference evidence="2" key="1">
    <citation type="submission" date="2021-02" db="EMBL/GenBank/DDBJ databases">
        <title>Skermanella TT6 skin isolate.</title>
        <authorList>
            <person name="Lee K."/>
            <person name="Ganzorig M."/>
        </authorList>
    </citation>
    <scope>NUCLEOTIDE SEQUENCE</scope>
    <source>
        <strain evidence="2">TT6</strain>
    </source>
</reference>
<geneLocation type="plasmid" evidence="2 3">
    <name>pTT6-1</name>
</geneLocation>
<dbReference type="Pfam" id="PF00534">
    <property type="entry name" value="Glycos_transf_1"/>
    <property type="match status" value="1"/>
</dbReference>
<dbReference type="RefSeq" id="WP_201081895.1">
    <property type="nucleotide sequence ID" value="NZ_CP067421.1"/>
</dbReference>
<evidence type="ECO:0000259" key="1">
    <source>
        <dbReference type="Pfam" id="PF00534"/>
    </source>
</evidence>
<protein>
    <submittedName>
        <fullName evidence="2">Glycosyltransferase family 4 protein</fullName>
    </submittedName>
</protein>
<feature type="domain" description="Glycosyl transferase family 1" evidence="1">
    <location>
        <begin position="239"/>
        <end position="346"/>
    </location>
</feature>